<proteinExistence type="predicted"/>
<comment type="caution">
    <text evidence="1">The sequence shown here is derived from an EMBL/GenBank/DDBJ whole genome shotgun (WGS) entry which is preliminary data.</text>
</comment>
<accession>A0ACC2TJQ1</accession>
<gene>
    <name evidence="1" type="ORF">DSO57_1001423</name>
</gene>
<protein>
    <submittedName>
        <fullName evidence="1">Uncharacterized protein</fullName>
    </submittedName>
</protein>
<name>A0ACC2TJQ1_9FUNG</name>
<organism evidence="1 2">
    <name type="scientific">Entomophthora muscae</name>
    <dbReference type="NCBI Taxonomy" id="34485"/>
    <lineage>
        <taxon>Eukaryota</taxon>
        <taxon>Fungi</taxon>
        <taxon>Fungi incertae sedis</taxon>
        <taxon>Zoopagomycota</taxon>
        <taxon>Entomophthoromycotina</taxon>
        <taxon>Entomophthoromycetes</taxon>
        <taxon>Entomophthorales</taxon>
        <taxon>Entomophthoraceae</taxon>
        <taxon>Entomophthora</taxon>
    </lineage>
</organism>
<dbReference type="EMBL" id="QTSX02002843">
    <property type="protein sequence ID" value="KAJ9074949.1"/>
    <property type="molecule type" value="Genomic_DNA"/>
</dbReference>
<evidence type="ECO:0000313" key="1">
    <source>
        <dbReference type="EMBL" id="KAJ9074949.1"/>
    </source>
</evidence>
<reference evidence="1" key="1">
    <citation type="submission" date="2022-04" db="EMBL/GenBank/DDBJ databases">
        <title>Genome of the entomopathogenic fungus Entomophthora muscae.</title>
        <authorList>
            <person name="Elya C."/>
            <person name="Lovett B.R."/>
            <person name="Lee E."/>
            <person name="Macias A.M."/>
            <person name="Hajek A.E."/>
            <person name="De Bivort B.L."/>
            <person name="Kasson M.T."/>
            <person name="De Fine Licht H.H."/>
            <person name="Stajich J.E."/>
        </authorList>
    </citation>
    <scope>NUCLEOTIDE SEQUENCE</scope>
    <source>
        <strain evidence="1">Berkeley</strain>
    </source>
</reference>
<sequence length="151" mass="17008">MLSALAIPNERLPAFNPNHQAAYPYQGDNQHSWLQEGHHNCSVLEKARHRLFKNHPTPEQTLSLGKPKVLSRQLNQDCRWVIQYRIPPSGPLEPADVQATARYAPHTKASIPYPYLWVSLSSQNGLTTPEADCKSGQIYTLHKPKGVVKSH</sequence>
<evidence type="ECO:0000313" key="2">
    <source>
        <dbReference type="Proteomes" id="UP001165960"/>
    </source>
</evidence>
<dbReference type="Proteomes" id="UP001165960">
    <property type="component" value="Unassembled WGS sequence"/>
</dbReference>
<keyword evidence="2" id="KW-1185">Reference proteome</keyword>